<feature type="domain" description="RRM" evidence="1">
    <location>
        <begin position="37"/>
        <end position="70"/>
    </location>
</feature>
<dbReference type="AlphaFoldDB" id="A0A9I9E477"/>
<sequence>CFICCRLCWEKFGWENSKADELLLPVLKEYNKREARLSWSMDERSLKDAFSSFGEVTEVKVFEKISERSSLDFHSY</sequence>
<dbReference type="GO" id="GO:0003723">
    <property type="term" value="F:RNA binding"/>
    <property type="evidence" value="ECO:0007669"/>
    <property type="project" value="InterPro"/>
</dbReference>
<dbReference type="InterPro" id="IPR012677">
    <property type="entry name" value="Nucleotide-bd_a/b_plait_sf"/>
</dbReference>
<evidence type="ECO:0000259" key="1">
    <source>
        <dbReference type="Pfam" id="PF00076"/>
    </source>
</evidence>
<dbReference type="EnsemblPlants" id="MELO3C028469.2.1">
    <property type="protein sequence ID" value="MELO3C028469.2.1"/>
    <property type="gene ID" value="MELO3C028469.2"/>
</dbReference>
<dbReference type="InterPro" id="IPR000504">
    <property type="entry name" value="RRM_dom"/>
</dbReference>
<evidence type="ECO:0000313" key="2">
    <source>
        <dbReference type="EnsemblPlants" id="MELO3C028469.2.1"/>
    </source>
</evidence>
<dbReference type="Gramene" id="MELO3C028469.2.1">
    <property type="protein sequence ID" value="MELO3C028469.2.1"/>
    <property type="gene ID" value="MELO3C028469.2"/>
</dbReference>
<dbReference type="Pfam" id="PF00076">
    <property type="entry name" value="RRM_1"/>
    <property type="match status" value="1"/>
</dbReference>
<accession>A0A9I9E477</accession>
<dbReference type="SUPFAM" id="SSF54928">
    <property type="entry name" value="RNA-binding domain, RBD"/>
    <property type="match status" value="1"/>
</dbReference>
<dbReference type="InterPro" id="IPR035979">
    <property type="entry name" value="RBD_domain_sf"/>
</dbReference>
<name>A0A9I9E477_CUCME</name>
<proteinExistence type="predicted"/>
<protein>
    <recommendedName>
        <fullName evidence="1">RRM domain-containing protein</fullName>
    </recommendedName>
</protein>
<reference evidence="2" key="1">
    <citation type="submission" date="2023-03" db="UniProtKB">
        <authorList>
            <consortium name="EnsemblPlants"/>
        </authorList>
    </citation>
    <scope>IDENTIFICATION</scope>
</reference>
<organism evidence="2">
    <name type="scientific">Cucumis melo</name>
    <name type="common">Muskmelon</name>
    <dbReference type="NCBI Taxonomy" id="3656"/>
    <lineage>
        <taxon>Eukaryota</taxon>
        <taxon>Viridiplantae</taxon>
        <taxon>Streptophyta</taxon>
        <taxon>Embryophyta</taxon>
        <taxon>Tracheophyta</taxon>
        <taxon>Spermatophyta</taxon>
        <taxon>Magnoliopsida</taxon>
        <taxon>eudicotyledons</taxon>
        <taxon>Gunneridae</taxon>
        <taxon>Pentapetalae</taxon>
        <taxon>rosids</taxon>
        <taxon>fabids</taxon>
        <taxon>Cucurbitales</taxon>
        <taxon>Cucurbitaceae</taxon>
        <taxon>Benincaseae</taxon>
        <taxon>Cucumis</taxon>
    </lineage>
</organism>
<dbReference type="Gene3D" id="3.30.70.330">
    <property type="match status" value="1"/>
</dbReference>